<dbReference type="Gene3D" id="3.10.620.30">
    <property type="match status" value="1"/>
</dbReference>
<dbReference type="Proteomes" id="UP000229554">
    <property type="component" value="Unassembled WGS sequence"/>
</dbReference>
<feature type="chain" id="PRO_5014702187" description="Transglutaminase-like domain-containing protein" evidence="1">
    <location>
        <begin position="24"/>
        <end position="565"/>
    </location>
</feature>
<dbReference type="Pfam" id="PF01841">
    <property type="entry name" value="Transglut_core"/>
    <property type="match status" value="1"/>
</dbReference>
<feature type="domain" description="Transglutaminase-like" evidence="2">
    <location>
        <begin position="346"/>
        <end position="417"/>
    </location>
</feature>
<evidence type="ECO:0000256" key="1">
    <source>
        <dbReference type="SAM" id="SignalP"/>
    </source>
</evidence>
<dbReference type="PANTHER" id="PTHR33490:SF6">
    <property type="entry name" value="SLL1049 PROTEIN"/>
    <property type="match status" value="1"/>
</dbReference>
<gene>
    <name evidence="3" type="ORF">COU88_02115</name>
</gene>
<dbReference type="SUPFAM" id="SSF54001">
    <property type="entry name" value="Cysteine proteinases"/>
    <property type="match status" value="1"/>
</dbReference>
<accession>A0A2M8KSS5</accession>
<reference evidence="4" key="1">
    <citation type="submission" date="2017-09" db="EMBL/GenBank/DDBJ databases">
        <title>Depth-based differentiation of microbial function through sediment-hosted aquifers and enrichment of novel symbionts in the deep terrestrial subsurface.</title>
        <authorList>
            <person name="Probst A.J."/>
            <person name="Ladd B."/>
            <person name="Jarett J.K."/>
            <person name="Geller-Mcgrath D.E."/>
            <person name="Sieber C.M.K."/>
            <person name="Emerson J.B."/>
            <person name="Anantharaman K."/>
            <person name="Thomas B.C."/>
            <person name="Malmstrom R."/>
            <person name="Stieglmeier M."/>
            <person name="Klingl A."/>
            <person name="Woyke T."/>
            <person name="Ryan C.M."/>
            <person name="Banfield J.F."/>
        </authorList>
    </citation>
    <scope>NUCLEOTIDE SEQUENCE [LARGE SCALE GENOMIC DNA]</scope>
</reference>
<dbReference type="SMART" id="SM00460">
    <property type="entry name" value="TGc"/>
    <property type="match status" value="1"/>
</dbReference>
<feature type="non-terminal residue" evidence="3">
    <location>
        <position position="565"/>
    </location>
</feature>
<evidence type="ECO:0000259" key="2">
    <source>
        <dbReference type="SMART" id="SM00460"/>
    </source>
</evidence>
<name>A0A2M8KSS5_9BACT</name>
<organism evidence="3 4">
    <name type="scientific">Candidatus Roizmanbacteria bacterium CG10_big_fil_rev_8_21_14_0_10_39_6</name>
    <dbReference type="NCBI Taxonomy" id="1974853"/>
    <lineage>
        <taxon>Bacteria</taxon>
        <taxon>Candidatus Roizmaniibacteriota</taxon>
    </lineage>
</organism>
<protein>
    <recommendedName>
        <fullName evidence="2">Transglutaminase-like domain-containing protein</fullName>
    </recommendedName>
</protein>
<feature type="signal peptide" evidence="1">
    <location>
        <begin position="1"/>
        <end position="23"/>
    </location>
</feature>
<dbReference type="AlphaFoldDB" id="A0A2M8KSS5"/>
<sequence>MKRFFFLIIVTLFFVISAQNVHASPSLSTSLTDRYMLSAGSSVRVERTIIFTNKLNDHIIESYTLFFNSQSVPRNIEVQEDGTEASYVTRRENNLLALVITFKHPVQGTGKEKKLFVSYDFDGLVNNQQGYKELVIPVDPKNTEYEQYDIEVVAPSNFPTLGLSKPRVSTVGDHIYRWTNVQTVQDQSVYIAFGAQALYTIELHYALKNEDDVPHRYEIPFIPDGAYQKVYIESIDPAPEKTRIDEDDNILGSYSVDSRSVKNIVLQATVSLNTILRSELQTYLREKYKKIGMSRYLTQENYWSLPQSLGEFKISKDIYTYVVNTLSYDTSRINGSLQRMGAAWIVQNPNRAVCMEYTDLFVALARESGIGAREVIGYGVTSGDTSLPLSFLGDVLHAWPEYYDTAREIWHPVDPTWGDTSGVDYYSSLDLNHIAFVYHGTSAQFPLPPGVYKLKQNTKDVYVNSTMTMPQEIKKLVATGEKQRFTASKKNILKFALRSESNTVLYAVPIEVIDERGKTIITHTIPILAPFQTKNVSIPIDISSRVVWHGGIYTVMSEGKSLGTI</sequence>
<dbReference type="EMBL" id="PFED01000088">
    <property type="protein sequence ID" value="PJE62965.1"/>
    <property type="molecule type" value="Genomic_DNA"/>
</dbReference>
<keyword evidence="1" id="KW-0732">Signal</keyword>
<comment type="caution">
    <text evidence="3">The sequence shown here is derived from an EMBL/GenBank/DDBJ whole genome shotgun (WGS) entry which is preliminary data.</text>
</comment>
<dbReference type="InterPro" id="IPR038765">
    <property type="entry name" value="Papain-like_cys_pep_sf"/>
</dbReference>
<dbReference type="InterPro" id="IPR002931">
    <property type="entry name" value="Transglutaminase-like"/>
</dbReference>
<evidence type="ECO:0000313" key="4">
    <source>
        <dbReference type="Proteomes" id="UP000229554"/>
    </source>
</evidence>
<evidence type="ECO:0000313" key="3">
    <source>
        <dbReference type="EMBL" id="PJE62965.1"/>
    </source>
</evidence>
<proteinExistence type="predicted"/>
<dbReference type="PANTHER" id="PTHR33490">
    <property type="entry name" value="BLR5614 PROTEIN-RELATED"/>
    <property type="match status" value="1"/>
</dbReference>